<protein>
    <submittedName>
        <fullName evidence="2">Uncharacterized protein</fullName>
    </submittedName>
</protein>
<keyword evidence="1" id="KW-0472">Membrane</keyword>
<keyword evidence="1" id="KW-1133">Transmembrane helix</keyword>
<organism evidence="2 3">
    <name type="scientific">Eiseniibacteriota bacterium</name>
    <dbReference type="NCBI Taxonomy" id="2212470"/>
    <lineage>
        <taxon>Bacteria</taxon>
        <taxon>Candidatus Eiseniibacteriota</taxon>
    </lineage>
</organism>
<reference evidence="2" key="1">
    <citation type="submission" date="2020-07" db="EMBL/GenBank/DDBJ databases">
        <title>Huge and variable diversity of episymbiotic CPR bacteria and DPANN archaea in groundwater ecosystems.</title>
        <authorList>
            <person name="He C.Y."/>
            <person name="Keren R."/>
            <person name="Whittaker M."/>
            <person name="Farag I.F."/>
            <person name="Doudna J."/>
            <person name="Cate J.H.D."/>
            <person name="Banfield J.F."/>
        </authorList>
    </citation>
    <scope>NUCLEOTIDE SEQUENCE</scope>
    <source>
        <strain evidence="2">NC_groundwater_928_Pr1_S-0.2um_72_17</strain>
    </source>
</reference>
<dbReference type="EMBL" id="JACQAY010000274">
    <property type="protein sequence ID" value="MBI3540259.1"/>
    <property type="molecule type" value="Genomic_DNA"/>
</dbReference>
<evidence type="ECO:0000313" key="2">
    <source>
        <dbReference type="EMBL" id="MBI3540259.1"/>
    </source>
</evidence>
<sequence>FLLLQWAFYAVAFRHGQIWYWHSSLYVAALLVATACDPLRAWLDARAAAIRTPRGVAALALLLALAVTWFTLGPLRPARPIAVSASVAAAPAAPDPLRLVPDGATLGAFDSGRLGWEEPRLVVVNLDGLVNNAAFRALRDRRIGDWMLGQRIEWFYANDVVVRRFAPFGLGAWLDRARPIARSATGVVLYRLR</sequence>
<gene>
    <name evidence="2" type="ORF">HY076_08310</name>
</gene>
<evidence type="ECO:0000256" key="1">
    <source>
        <dbReference type="SAM" id="Phobius"/>
    </source>
</evidence>
<keyword evidence="1" id="KW-0812">Transmembrane</keyword>
<comment type="caution">
    <text evidence="2">The sequence shown here is derived from an EMBL/GenBank/DDBJ whole genome shotgun (WGS) entry which is preliminary data.</text>
</comment>
<dbReference type="Proteomes" id="UP000807850">
    <property type="component" value="Unassembled WGS sequence"/>
</dbReference>
<feature type="transmembrane region" description="Helical" evidence="1">
    <location>
        <begin position="20"/>
        <end position="43"/>
    </location>
</feature>
<feature type="transmembrane region" description="Helical" evidence="1">
    <location>
        <begin position="55"/>
        <end position="72"/>
    </location>
</feature>
<accession>A0A9D6L9E6</accession>
<name>A0A9D6L9E6_UNCEI</name>
<evidence type="ECO:0000313" key="3">
    <source>
        <dbReference type="Proteomes" id="UP000807850"/>
    </source>
</evidence>
<dbReference type="AlphaFoldDB" id="A0A9D6L9E6"/>
<feature type="non-terminal residue" evidence="2">
    <location>
        <position position="1"/>
    </location>
</feature>
<proteinExistence type="predicted"/>